<sequence length="276" mass="28899">MYQPPEPPRGNRTPWIIVAVVVLVVAIGGVTTLFLVNRDDEQPIADPGTSSSAPPPPSSGQKTTSSAPRTTSRQPSTSSTPTKVEDILVDSVVSGWQGVLSFKEKVAYDVPKDWEVETPSTIVGFEDNDGKPTAVMHGVTTYKPDACTSVKGSYRGRAGFVTAGTTEPARAASNGVKLFADSAALNPDGSKAQVAVTEATPTKVNAGRIEAFTATATLTVTQPGECPSPTVVFTAVAFKNGENTALFMMYQDQGVSDALPAETAAKMVESIRPHEG</sequence>
<dbReference type="Proteomes" id="UP000019277">
    <property type="component" value="Unassembled WGS sequence"/>
</dbReference>
<keyword evidence="2" id="KW-0472">Membrane</keyword>
<evidence type="ECO:0000313" key="5">
    <source>
        <dbReference type="Proteomes" id="UP000019277"/>
    </source>
</evidence>
<feature type="transmembrane region" description="Helical" evidence="2">
    <location>
        <begin position="15"/>
        <end position="36"/>
    </location>
</feature>
<comment type="caution">
    <text evidence="4">The sequence shown here is derived from an EMBL/GenBank/DDBJ whole genome shotgun (WGS) entry which is preliminary data.</text>
</comment>
<evidence type="ECO:0000259" key="3">
    <source>
        <dbReference type="Pfam" id="PF26056"/>
    </source>
</evidence>
<dbReference type="AlphaFoldDB" id="W7J9V3"/>
<evidence type="ECO:0000313" key="4">
    <source>
        <dbReference type="EMBL" id="EWC62804.1"/>
    </source>
</evidence>
<accession>W7J9V3</accession>
<evidence type="ECO:0000256" key="1">
    <source>
        <dbReference type="SAM" id="MobiDB-lite"/>
    </source>
</evidence>
<feature type="region of interest" description="Disordered" evidence="1">
    <location>
        <begin position="44"/>
        <end position="83"/>
    </location>
</feature>
<keyword evidence="5" id="KW-1185">Reference proteome</keyword>
<gene>
    <name evidence="4" type="ORF">UO65_1838</name>
</gene>
<reference evidence="4 5" key="1">
    <citation type="journal article" date="2014" name="Genome Announc.">
        <title>Draft Genome Sequence of the Antitrypanosomally Active Sponge-Associated Bacterium Actinokineospora sp. Strain EG49.</title>
        <authorList>
            <person name="Harjes J."/>
            <person name="Ryu T."/>
            <person name="Abdelmohsen U.R."/>
            <person name="Moitinho-Silva L."/>
            <person name="Horn H."/>
            <person name="Ravasi T."/>
            <person name="Hentschel U."/>
        </authorList>
    </citation>
    <scope>NUCLEOTIDE SEQUENCE [LARGE SCALE GENOMIC DNA]</scope>
    <source>
        <strain evidence="4 5">EG49</strain>
    </source>
</reference>
<feature type="domain" description="DUF8017" evidence="3">
    <location>
        <begin position="90"/>
        <end position="275"/>
    </location>
</feature>
<proteinExistence type="predicted"/>
<dbReference type="Pfam" id="PF26056">
    <property type="entry name" value="DUF8017"/>
    <property type="match status" value="1"/>
</dbReference>
<organism evidence="4 5">
    <name type="scientific">Actinokineospora spheciospongiae</name>
    <dbReference type="NCBI Taxonomy" id="909613"/>
    <lineage>
        <taxon>Bacteria</taxon>
        <taxon>Bacillati</taxon>
        <taxon>Actinomycetota</taxon>
        <taxon>Actinomycetes</taxon>
        <taxon>Pseudonocardiales</taxon>
        <taxon>Pseudonocardiaceae</taxon>
        <taxon>Actinokineospora</taxon>
    </lineage>
</organism>
<dbReference type="eggNOG" id="ENOG502ZSV0">
    <property type="taxonomic scope" value="Bacteria"/>
</dbReference>
<dbReference type="EMBL" id="AYXG01000070">
    <property type="protein sequence ID" value="EWC62804.1"/>
    <property type="molecule type" value="Genomic_DNA"/>
</dbReference>
<dbReference type="STRING" id="909613.UO65_1838"/>
<name>W7J9V3_9PSEU</name>
<keyword evidence="2" id="KW-1133">Transmembrane helix</keyword>
<dbReference type="InterPro" id="IPR058330">
    <property type="entry name" value="DUF8017"/>
</dbReference>
<evidence type="ECO:0000256" key="2">
    <source>
        <dbReference type="SAM" id="Phobius"/>
    </source>
</evidence>
<keyword evidence="2" id="KW-0812">Transmembrane</keyword>
<protein>
    <submittedName>
        <fullName evidence="4">Putative membrane protein</fullName>
    </submittedName>
</protein>
<feature type="compositionally biased region" description="Low complexity" evidence="1">
    <location>
        <begin position="63"/>
        <end position="82"/>
    </location>
</feature>